<sequence length="127" mass="14337">MFLFLPLLFFSLYIFVGTLVLMLCMCSAEKNTKGLDLRILISIIPGLLRDLDHDDHICGLFLNLIANFRIFIVSLFNIVKALKSCLIANRSGILSLCLDLCLCLLLTLGGVPMESEQEHHIRLCYSF</sequence>
<keyword evidence="1" id="KW-0472">Membrane</keyword>
<reference evidence="2" key="2">
    <citation type="submission" date="2020-06" db="EMBL/GenBank/DDBJ databases">
        <title>Helianthus annuus Genome sequencing and assembly Release 2.</title>
        <authorList>
            <person name="Gouzy J."/>
            <person name="Langlade N."/>
            <person name="Munos S."/>
        </authorList>
    </citation>
    <scope>NUCLEOTIDE SEQUENCE</scope>
    <source>
        <tissue evidence="2">Leaves</tissue>
    </source>
</reference>
<protein>
    <submittedName>
        <fullName evidence="2">Uncharacterized protein</fullName>
    </submittedName>
</protein>
<name>A0A9K3JJ61_HELAN</name>
<keyword evidence="3" id="KW-1185">Reference proteome</keyword>
<accession>A0A9K3JJ61</accession>
<dbReference type="Gramene" id="mRNA:HanXRQr2_Chr03g0132311">
    <property type="protein sequence ID" value="mRNA:HanXRQr2_Chr03g0132311"/>
    <property type="gene ID" value="HanXRQr2_Chr03g0132311"/>
</dbReference>
<keyword evidence="1" id="KW-1133">Transmembrane helix</keyword>
<feature type="transmembrane region" description="Helical" evidence="1">
    <location>
        <begin position="91"/>
        <end position="111"/>
    </location>
</feature>
<dbReference type="AlphaFoldDB" id="A0A9K3JJ61"/>
<feature type="transmembrane region" description="Helical" evidence="1">
    <location>
        <begin position="60"/>
        <end position="79"/>
    </location>
</feature>
<organism evidence="2 3">
    <name type="scientific">Helianthus annuus</name>
    <name type="common">Common sunflower</name>
    <dbReference type="NCBI Taxonomy" id="4232"/>
    <lineage>
        <taxon>Eukaryota</taxon>
        <taxon>Viridiplantae</taxon>
        <taxon>Streptophyta</taxon>
        <taxon>Embryophyta</taxon>
        <taxon>Tracheophyta</taxon>
        <taxon>Spermatophyta</taxon>
        <taxon>Magnoliopsida</taxon>
        <taxon>eudicotyledons</taxon>
        <taxon>Gunneridae</taxon>
        <taxon>Pentapetalae</taxon>
        <taxon>asterids</taxon>
        <taxon>campanulids</taxon>
        <taxon>Asterales</taxon>
        <taxon>Asteraceae</taxon>
        <taxon>Asteroideae</taxon>
        <taxon>Heliantheae alliance</taxon>
        <taxon>Heliantheae</taxon>
        <taxon>Helianthus</taxon>
    </lineage>
</organism>
<dbReference type="Proteomes" id="UP000215914">
    <property type="component" value="Unassembled WGS sequence"/>
</dbReference>
<dbReference type="EMBL" id="MNCJ02000318">
    <property type="protein sequence ID" value="KAF5816255.1"/>
    <property type="molecule type" value="Genomic_DNA"/>
</dbReference>
<keyword evidence="1" id="KW-0812">Transmembrane</keyword>
<comment type="caution">
    <text evidence="2">The sequence shown here is derived from an EMBL/GenBank/DDBJ whole genome shotgun (WGS) entry which is preliminary data.</text>
</comment>
<evidence type="ECO:0000313" key="2">
    <source>
        <dbReference type="EMBL" id="KAF5816255.1"/>
    </source>
</evidence>
<proteinExistence type="predicted"/>
<evidence type="ECO:0000256" key="1">
    <source>
        <dbReference type="SAM" id="Phobius"/>
    </source>
</evidence>
<evidence type="ECO:0000313" key="3">
    <source>
        <dbReference type="Proteomes" id="UP000215914"/>
    </source>
</evidence>
<reference evidence="2" key="1">
    <citation type="journal article" date="2017" name="Nature">
        <title>The sunflower genome provides insights into oil metabolism, flowering and Asterid evolution.</title>
        <authorList>
            <person name="Badouin H."/>
            <person name="Gouzy J."/>
            <person name="Grassa C.J."/>
            <person name="Murat F."/>
            <person name="Staton S.E."/>
            <person name="Cottret L."/>
            <person name="Lelandais-Briere C."/>
            <person name="Owens G.L."/>
            <person name="Carrere S."/>
            <person name="Mayjonade B."/>
            <person name="Legrand L."/>
            <person name="Gill N."/>
            <person name="Kane N.C."/>
            <person name="Bowers J.E."/>
            <person name="Hubner S."/>
            <person name="Bellec A."/>
            <person name="Berard A."/>
            <person name="Berges H."/>
            <person name="Blanchet N."/>
            <person name="Boniface M.C."/>
            <person name="Brunel D."/>
            <person name="Catrice O."/>
            <person name="Chaidir N."/>
            <person name="Claudel C."/>
            <person name="Donnadieu C."/>
            <person name="Faraut T."/>
            <person name="Fievet G."/>
            <person name="Helmstetter N."/>
            <person name="King M."/>
            <person name="Knapp S.J."/>
            <person name="Lai Z."/>
            <person name="Le Paslier M.C."/>
            <person name="Lippi Y."/>
            <person name="Lorenzon L."/>
            <person name="Mandel J.R."/>
            <person name="Marage G."/>
            <person name="Marchand G."/>
            <person name="Marquand E."/>
            <person name="Bret-Mestries E."/>
            <person name="Morien E."/>
            <person name="Nambeesan S."/>
            <person name="Nguyen T."/>
            <person name="Pegot-Espagnet P."/>
            <person name="Pouilly N."/>
            <person name="Raftis F."/>
            <person name="Sallet E."/>
            <person name="Schiex T."/>
            <person name="Thomas J."/>
            <person name="Vandecasteele C."/>
            <person name="Vares D."/>
            <person name="Vear F."/>
            <person name="Vautrin S."/>
            <person name="Crespi M."/>
            <person name="Mangin B."/>
            <person name="Burke J.M."/>
            <person name="Salse J."/>
            <person name="Munos S."/>
            <person name="Vincourt P."/>
            <person name="Rieseberg L.H."/>
            <person name="Langlade N.B."/>
        </authorList>
    </citation>
    <scope>NUCLEOTIDE SEQUENCE</scope>
    <source>
        <tissue evidence="2">Leaves</tissue>
    </source>
</reference>
<gene>
    <name evidence="2" type="ORF">HanXRQr2_Chr03g0132311</name>
</gene>